<proteinExistence type="predicted"/>
<sequence length="169" mass="16525">MAAAGAFAATMTFASPAYADGTPSTKATPFTGRTEGGSLILKDGDIIACADVARLQVVQTNGVIRDADGAGTTFTTPAGTLVVTLRQGTVKVTVDRVSAEVTCGKELFPTTTAFVPPTSLKDGVKAGAGGAVSGLSTATLVGGGGLVAAGLVGGAVLLRRRGTAAGARL</sequence>
<accession>A0ABW7YJJ0</accession>
<dbReference type="RefSeq" id="WP_030673642.1">
    <property type="nucleotide sequence ID" value="NZ_JBITDC010000027.1"/>
</dbReference>
<dbReference type="Proteomes" id="UP001612415">
    <property type="component" value="Unassembled WGS sequence"/>
</dbReference>
<protein>
    <submittedName>
        <fullName evidence="2">Uncharacterized protein</fullName>
    </submittedName>
</protein>
<keyword evidence="3" id="KW-1185">Reference proteome</keyword>
<evidence type="ECO:0000256" key="1">
    <source>
        <dbReference type="SAM" id="SignalP"/>
    </source>
</evidence>
<comment type="caution">
    <text evidence="2">The sequence shown here is derived from an EMBL/GenBank/DDBJ whole genome shotgun (WGS) entry which is preliminary data.</text>
</comment>
<feature type="chain" id="PRO_5045970358" evidence="1">
    <location>
        <begin position="20"/>
        <end position="169"/>
    </location>
</feature>
<feature type="signal peptide" evidence="1">
    <location>
        <begin position="1"/>
        <end position="19"/>
    </location>
</feature>
<organism evidence="2 3">
    <name type="scientific">Streptomyces cellulosae</name>
    <dbReference type="NCBI Taxonomy" id="1968"/>
    <lineage>
        <taxon>Bacteria</taxon>
        <taxon>Bacillati</taxon>
        <taxon>Actinomycetota</taxon>
        <taxon>Actinomycetes</taxon>
        <taxon>Kitasatosporales</taxon>
        <taxon>Streptomycetaceae</taxon>
        <taxon>Streptomyces</taxon>
    </lineage>
</organism>
<reference evidence="2 3" key="1">
    <citation type="submission" date="2024-10" db="EMBL/GenBank/DDBJ databases">
        <title>The Natural Products Discovery Center: Release of the First 8490 Sequenced Strains for Exploring Actinobacteria Biosynthetic Diversity.</title>
        <authorList>
            <person name="Kalkreuter E."/>
            <person name="Kautsar S.A."/>
            <person name="Yang D."/>
            <person name="Bader C.D."/>
            <person name="Teijaro C.N."/>
            <person name="Fluegel L."/>
            <person name="Davis C.M."/>
            <person name="Simpson J.R."/>
            <person name="Lauterbach L."/>
            <person name="Steele A.D."/>
            <person name="Gui C."/>
            <person name="Meng S."/>
            <person name="Li G."/>
            <person name="Viehrig K."/>
            <person name="Ye F."/>
            <person name="Su P."/>
            <person name="Kiefer A.F."/>
            <person name="Nichols A."/>
            <person name="Cepeda A.J."/>
            <person name="Yan W."/>
            <person name="Fan B."/>
            <person name="Jiang Y."/>
            <person name="Adhikari A."/>
            <person name="Zheng C.-J."/>
            <person name="Schuster L."/>
            <person name="Cowan T.M."/>
            <person name="Smanski M.J."/>
            <person name="Chevrette M.G."/>
            <person name="De Carvalho L.P.S."/>
            <person name="Shen B."/>
        </authorList>
    </citation>
    <scope>NUCLEOTIDE SEQUENCE [LARGE SCALE GENOMIC DNA]</scope>
    <source>
        <strain evidence="2 3">NPDC051599</strain>
    </source>
</reference>
<gene>
    <name evidence="2" type="ORF">ACIA8P_42830</name>
</gene>
<evidence type="ECO:0000313" key="3">
    <source>
        <dbReference type="Proteomes" id="UP001612415"/>
    </source>
</evidence>
<keyword evidence="1" id="KW-0732">Signal</keyword>
<evidence type="ECO:0000313" key="2">
    <source>
        <dbReference type="EMBL" id="MFI5681273.1"/>
    </source>
</evidence>
<dbReference type="EMBL" id="JBITDC010000027">
    <property type="protein sequence ID" value="MFI5681273.1"/>
    <property type="molecule type" value="Genomic_DNA"/>
</dbReference>
<name>A0ABW7YJJ0_STRCE</name>